<dbReference type="GO" id="GO:0003777">
    <property type="term" value="F:microtubule motor activity"/>
    <property type="evidence" value="ECO:0007669"/>
    <property type="project" value="InterPro"/>
</dbReference>
<keyword evidence="6 11" id="KW-0175">Coiled coil</keyword>
<protein>
    <recommendedName>
        <fullName evidence="10">Kinesin-like protein</fullName>
    </recommendedName>
</protein>
<dbReference type="GO" id="GO:0007292">
    <property type="term" value="P:female gamete generation"/>
    <property type="evidence" value="ECO:0007669"/>
    <property type="project" value="UniProtKB-ARBA"/>
</dbReference>
<keyword evidence="4 9" id="KW-0547">Nucleotide-binding</keyword>
<dbReference type="InterPro" id="IPR036961">
    <property type="entry name" value="Kinesin_motor_dom_sf"/>
</dbReference>
<dbReference type="EMBL" id="JAERUA010000021">
    <property type="protein sequence ID" value="KAI1884911.1"/>
    <property type="molecule type" value="Genomic_DNA"/>
</dbReference>
<evidence type="ECO:0000256" key="4">
    <source>
        <dbReference type="ARBA" id="ARBA00022741"/>
    </source>
</evidence>
<dbReference type="SMART" id="SM00129">
    <property type="entry name" value="KISc"/>
    <property type="match status" value="1"/>
</dbReference>
<keyword evidence="5 9" id="KW-0067">ATP-binding</keyword>
<dbReference type="InterPro" id="IPR001752">
    <property type="entry name" value="Kinesin_motor_dom"/>
</dbReference>
<evidence type="ECO:0000256" key="9">
    <source>
        <dbReference type="PROSITE-ProRule" id="PRU00283"/>
    </source>
</evidence>
<evidence type="ECO:0000256" key="7">
    <source>
        <dbReference type="ARBA" id="ARBA00023175"/>
    </source>
</evidence>
<evidence type="ECO:0000256" key="5">
    <source>
        <dbReference type="ARBA" id="ARBA00022840"/>
    </source>
</evidence>
<dbReference type="PROSITE" id="PS00411">
    <property type="entry name" value="KINESIN_MOTOR_1"/>
    <property type="match status" value="1"/>
</dbReference>
<keyword evidence="7 9" id="KW-0505">Motor protein</keyword>
<keyword evidence="2" id="KW-0963">Cytoplasm</keyword>
<dbReference type="PROSITE" id="PS50067">
    <property type="entry name" value="KINESIN_MOTOR_2"/>
    <property type="match status" value="1"/>
</dbReference>
<dbReference type="Proteomes" id="UP000829720">
    <property type="component" value="Unassembled WGS sequence"/>
</dbReference>
<name>A0A8T3CLS3_9TELE</name>
<dbReference type="InterPro" id="IPR019821">
    <property type="entry name" value="Kinesin_motor_CS"/>
</dbReference>
<keyword evidence="14" id="KW-1185">Reference proteome</keyword>
<dbReference type="GO" id="GO:0005874">
    <property type="term" value="C:microtubule"/>
    <property type="evidence" value="ECO:0007669"/>
    <property type="project" value="UniProtKB-KW"/>
</dbReference>
<dbReference type="CDD" id="cd01369">
    <property type="entry name" value="KISc_KHC_KIF5"/>
    <property type="match status" value="1"/>
</dbReference>
<evidence type="ECO:0000256" key="2">
    <source>
        <dbReference type="ARBA" id="ARBA00022490"/>
    </source>
</evidence>
<dbReference type="OrthoDB" id="3176171at2759"/>
<dbReference type="Gene3D" id="3.40.850.10">
    <property type="entry name" value="Kinesin motor domain"/>
    <property type="match status" value="1"/>
</dbReference>
<evidence type="ECO:0000256" key="3">
    <source>
        <dbReference type="ARBA" id="ARBA00022701"/>
    </source>
</evidence>
<dbReference type="GO" id="GO:0005524">
    <property type="term" value="F:ATP binding"/>
    <property type="evidence" value="ECO:0007669"/>
    <property type="project" value="UniProtKB-UniRule"/>
</dbReference>
<feature type="binding site" evidence="9">
    <location>
        <begin position="85"/>
        <end position="92"/>
    </location>
    <ligand>
        <name>ATP</name>
        <dbReference type="ChEBI" id="CHEBI:30616"/>
    </ligand>
</feature>
<dbReference type="AlphaFoldDB" id="A0A8T3CLS3"/>
<evidence type="ECO:0000313" key="13">
    <source>
        <dbReference type="EMBL" id="KAI1884911.1"/>
    </source>
</evidence>
<dbReference type="GO" id="GO:0008017">
    <property type="term" value="F:microtubule binding"/>
    <property type="evidence" value="ECO:0007669"/>
    <property type="project" value="InterPro"/>
</dbReference>
<comment type="caution">
    <text evidence="13">The sequence shown here is derived from an EMBL/GenBank/DDBJ whole genome shotgun (WGS) entry which is preliminary data.</text>
</comment>
<accession>A0A8T3CLS3</accession>
<dbReference type="InterPro" id="IPR027417">
    <property type="entry name" value="P-loop_NTPase"/>
</dbReference>
<keyword evidence="3 10" id="KW-0493">Microtubule</keyword>
<comment type="subcellular location">
    <subcellularLocation>
        <location evidence="1">Cytoplasm</location>
        <location evidence="1">Cytoskeleton</location>
    </subcellularLocation>
</comment>
<gene>
    <name evidence="13" type="ORF">AGOR_G00214770</name>
</gene>
<keyword evidence="8" id="KW-0206">Cytoskeleton</keyword>
<dbReference type="SUPFAM" id="SSF52540">
    <property type="entry name" value="P-loop containing nucleoside triphosphate hydrolases"/>
    <property type="match status" value="1"/>
</dbReference>
<evidence type="ECO:0000256" key="11">
    <source>
        <dbReference type="SAM" id="Coils"/>
    </source>
</evidence>
<dbReference type="GO" id="GO:1904115">
    <property type="term" value="C:axon cytoplasm"/>
    <property type="evidence" value="ECO:0007669"/>
    <property type="project" value="GOC"/>
</dbReference>
<feature type="coiled-coil region" evidence="11">
    <location>
        <begin position="384"/>
        <end position="502"/>
    </location>
</feature>
<evidence type="ECO:0000256" key="6">
    <source>
        <dbReference type="ARBA" id="ARBA00023054"/>
    </source>
</evidence>
<comment type="similarity">
    <text evidence="9 10">Belongs to the TRAFAC class myosin-kinesin ATPase superfamily. Kinesin family.</text>
</comment>
<feature type="coiled-coil region" evidence="11">
    <location>
        <begin position="609"/>
        <end position="773"/>
    </location>
</feature>
<dbReference type="GO" id="GO:0007097">
    <property type="term" value="P:nuclear migration"/>
    <property type="evidence" value="ECO:0007669"/>
    <property type="project" value="UniProtKB-ARBA"/>
</dbReference>
<dbReference type="GO" id="GO:0030951">
    <property type="term" value="P:establishment or maintenance of microtubule cytoskeleton polarity"/>
    <property type="evidence" value="ECO:0007669"/>
    <property type="project" value="UniProtKB-ARBA"/>
</dbReference>
<evidence type="ECO:0000256" key="10">
    <source>
        <dbReference type="RuleBase" id="RU000394"/>
    </source>
</evidence>
<evidence type="ECO:0000256" key="1">
    <source>
        <dbReference type="ARBA" id="ARBA00004245"/>
    </source>
</evidence>
<sequence length="815" mass="93176">MADASECGVKVMCRFRPLNESEITRGDKYIPKFRNDDTVLITGKSYVFDRVLAPNATQEHVYNTCAKQIVKDVLGGYNGTIFAYGQTSSGKTHTMEGKLHDSQLMGIISLHLTRDILDHIYSMDENLEFHIKVSYFEIYLDKIRDLLDVSKVNLAVHEDKNRVPYVKGCTERFVSSPEEVMDVIDEGKANRHVAVTNMNEHSSRSHSIFLISIKQENMETEKKLYGKLYLVDLAGSEKVSKTGAEGAVLDEAKNINKSLSALGNVISALAEGTKSHVPYRDSKMTRILQDSLGGNCRTTIIICCSPSVFNEAETKSTLMFGQRAKTIKNTGIIHKLEAELNRWRKGEAVPEEEQLNAKDQKNIGGTPVIGKLAPALGLLSAEEKDKYEEEIGELYKQLDDKDDEINQQSQLAEQLKQQMIDQDELLASTRRDYEKIQEELARLQMENEAAKEEVKEVLQALEELAVNYDQKSHEVEEKSRVNQQLTEELAQKTTTLVTVQRELTLLQELSNHHKKRAAEILNLLLKDLTEIGGIIGTNDSKMTEANGVMEEEFTVARLYISKMKSEIKSLVNRSKQLETSQADTSRKIQANEKELASCQLLISQHQAKIKSLTDYMQSMELKKRQLEESHDALTEELAKLHAQEKMHEMSVMDKEKEHMSRLQDAEEIKKTLEQQMESHRESHQKQLSRLRDEIDEKQRALDELRDMNQGLQLEQKKLMSDYEKLKAEEQEKDAQLQKLAILNEKREQAKEDLKGLEDTVAKELQTLHNLRRLFIQDLSTRVARLRFLSLLIGCFPQTHRRQRVIEFTSETALRV</sequence>
<evidence type="ECO:0000259" key="12">
    <source>
        <dbReference type="PROSITE" id="PS50067"/>
    </source>
</evidence>
<dbReference type="GO" id="GO:0032991">
    <property type="term" value="C:protein-containing complex"/>
    <property type="evidence" value="ECO:0007669"/>
    <property type="project" value="UniProtKB-ARBA"/>
</dbReference>
<feature type="domain" description="Kinesin motor" evidence="12">
    <location>
        <begin position="8"/>
        <end position="327"/>
    </location>
</feature>
<dbReference type="PRINTS" id="PR00380">
    <property type="entry name" value="KINESINHEAVY"/>
</dbReference>
<dbReference type="PANTHER" id="PTHR47968:SF70">
    <property type="entry name" value="KINESIN HEAVY CHAIN ISOFORM 5C"/>
    <property type="match status" value="1"/>
</dbReference>
<evidence type="ECO:0000313" key="14">
    <source>
        <dbReference type="Proteomes" id="UP000829720"/>
    </source>
</evidence>
<dbReference type="PANTHER" id="PTHR47968">
    <property type="entry name" value="CENTROMERE PROTEIN E"/>
    <property type="match status" value="1"/>
</dbReference>
<organism evidence="13 14">
    <name type="scientific">Albula goreensis</name>
    <dbReference type="NCBI Taxonomy" id="1534307"/>
    <lineage>
        <taxon>Eukaryota</taxon>
        <taxon>Metazoa</taxon>
        <taxon>Chordata</taxon>
        <taxon>Craniata</taxon>
        <taxon>Vertebrata</taxon>
        <taxon>Euteleostomi</taxon>
        <taxon>Actinopterygii</taxon>
        <taxon>Neopterygii</taxon>
        <taxon>Teleostei</taxon>
        <taxon>Albuliformes</taxon>
        <taxon>Albulidae</taxon>
        <taxon>Albula</taxon>
    </lineage>
</organism>
<reference evidence="13" key="1">
    <citation type="submission" date="2021-01" db="EMBL/GenBank/DDBJ databases">
        <authorList>
            <person name="Zahm M."/>
            <person name="Roques C."/>
            <person name="Cabau C."/>
            <person name="Klopp C."/>
            <person name="Donnadieu C."/>
            <person name="Jouanno E."/>
            <person name="Lampietro C."/>
            <person name="Louis A."/>
            <person name="Herpin A."/>
            <person name="Echchiki A."/>
            <person name="Berthelot C."/>
            <person name="Parey E."/>
            <person name="Roest-Crollius H."/>
            <person name="Braasch I."/>
            <person name="Postlethwait J."/>
            <person name="Bobe J."/>
            <person name="Montfort J."/>
            <person name="Bouchez O."/>
            <person name="Begum T."/>
            <person name="Mejri S."/>
            <person name="Adams A."/>
            <person name="Chen W.-J."/>
            <person name="Guiguen Y."/>
        </authorList>
    </citation>
    <scope>NUCLEOTIDE SEQUENCE</scope>
    <source>
        <tissue evidence="13">Blood</tissue>
    </source>
</reference>
<dbReference type="FunFam" id="3.40.850.10:FF:000067">
    <property type="entry name" value="Kinesin-like protein"/>
    <property type="match status" value="1"/>
</dbReference>
<dbReference type="GO" id="GO:0098957">
    <property type="term" value="P:anterograde axonal transport of mitochondrion"/>
    <property type="evidence" value="ECO:0007669"/>
    <property type="project" value="UniProtKB-ARBA"/>
</dbReference>
<evidence type="ECO:0000256" key="8">
    <source>
        <dbReference type="ARBA" id="ARBA00023212"/>
    </source>
</evidence>
<dbReference type="Pfam" id="PF00225">
    <property type="entry name" value="Kinesin"/>
    <property type="match status" value="1"/>
</dbReference>
<dbReference type="InterPro" id="IPR027640">
    <property type="entry name" value="Kinesin-like_fam"/>
</dbReference>
<dbReference type="GO" id="GO:0048489">
    <property type="term" value="P:synaptic vesicle transport"/>
    <property type="evidence" value="ECO:0007669"/>
    <property type="project" value="UniProtKB-ARBA"/>
</dbReference>
<proteinExistence type="inferred from homology"/>